<dbReference type="EMBL" id="JAHWGI010000935">
    <property type="protein sequence ID" value="KAK3918370.1"/>
    <property type="molecule type" value="Genomic_DNA"/>
</dbReference>
<dbReference type="Proteomes" id="UP001219518">
    <property type="component" value="Unassembled WGS sequence"/>
</dbReference>
<feature type="region of interest" description="Disordered" evidence="2">
    <location>
        <begin position="1"/>
        <end position="22"/>
    </location>
</feature>
<accession>A0AAE1HBT6</accession>
<feature type="compositionally biased region" description="Polar residues" evidence="2">
    <location>
        <begin position="215"/>
        <end position="227"/>
    </location>
</feature>
<gene>
    <name evidence="3" type="ORF">KUF71_000942</name>
</gene>
<evidence type="ECO:0000256" key="2">
    <source>
        <dbReference type="SAM" id="MobiDB-lite"/>
    </source>
</evidence>
<reference evidence="3" key="1">
    <citation type="submission" date="2021-07" db="EMBL/GenBank/DDBJ databases">
        <authorList>
            <person name="Catto M.A."/>
            <person name="Jacobson A."/>
            <person name="Kennedy G."/>
            <person name="Labadie P."/>
            <person name="Hunt B.G."/>
            <person name="Srinivasan R."/>
        </authorList>
    </citation>
    <scope>NUCLEOTIDE SEQUENCE</scope>
    <source>
        <strain evidence="3">PL_HMW_Pooled</strain>
        <tissue evidence="3">Head</tissue>
    </source>
</reference>
<keyword evidence="4" id="KW-1185">Reference proteome</keyword>
<protein>
    <submittedName>
        <fullName evidence="3">Ribosome-inactivating protein dianthin-30</fullName>
    </submittedName>
</protein>
<feature type="coiled-coil region" evidence="1">
    <location>
        <begin position="263"/>
        <end position="299"/>
    </location>
</feature>
<sequence length="323" mass="35628">MSKVNTEGAPAQKKSKTSRCSRINTAQTEELVAYMCKHPGFAKGTQLGYDGTRTKEEMWNELKSILDPLGGEKDVDQWSTSWRDIKSKATSHAAALRRDRQSTGNKEAKVKPLNETELKIVGLFGNEYSMGSNVPDAMPEATDIQQRLAAGDTMVLELEPEINDENEFGGASIVNVIACDNSNDIGEKVDNPGVSVSNDSETLATPNRRDPYLRRNTSGPQGKTPRTLSKEPRKERIGIQLENARINFEQLCSNQTSAMQLLAEAAMKQATAAEKQADAALLQARNEQRRIELQSANEERIITAFGQVTEVMNSILLKLNEQS</sequence>
<keyword evidence="1" id="KW-0175">Coiled coil</keyword>
<evidence type="ECO:0000313" key="3">
    <source>
        <dbReference type="EMBL" id="KAK3918370.1"/>
    </source>
</evidence>
<feature type="region of interest" description="Disordered" evidence="2">
    <location>
        <begin position="188"/>
        <end position="232"/>
    </location>
</feature>
<evidence type="ECO:0000313" key="4">
    <source>
        <dbReference type="Proteomes" id="UP001219518"/>
    </source>
</evidence>
<name>A0AAE1HBT6_9NEOP</name>
<evidence type="ECO:0000256" key="1">
    <source>
        <dbReference type="SAM" id="Coils"/>
    </source>
</evidence>
<feature type="compositionally biased region" description="Polar residues" evidence="2">
    <location>
        <begin position="194"/>
        <end position="205"/>
    </location>
</feature>
<organism evidence="3 4">
    <name type="scientific">Frankliniella fusca</name>
    <dbReference type="NCBI Taxonomy" id="407009"/>
    <lineage>
        <taxon>Eukaryota</taxon>
        <taxon>Metazoa</taxon>
        <taxon>Ecdysozoa</taxon>
        <taxon>Arthropoda</taxon>
        <taxon>Hexapoda</taxon>
        <taxon>Insecta</taxon>
        <taxon>Pterygota</taxon>
        <taxon>Neoptera</taxon>
        <taxon>Paraneoptera</taxon>
        <taxon>Thysanoptera</taxon>
        <taxon>Terebrantia</taxon>
        <taxon>Thripoidea</taxon>
        <taxon>Thripidae</taxon>
        <taxon>Frankliniella</taxon>
    </lineage>
</organism>
<dbReference type="AlphaFoldDB" id="A0AAE1HBT6"/>
<proteinExistence type="predicted"/>
<comment type="caution">
    <text evidence="3">The sequence shown here is derived from an EMBL/GenBank/DDBJ whole genome shotgun (WGS) entry which is preliminary data.</text>
</comment>
<reference evidence="3" key="2">
    <citation type="journal article" date="2023" name="BMC Genomics">
        <title>Pest status, molecular evolution, and epigenetic factors derived from the genome assembly of Frankliniella fusca, a thysanopteran phytovirus vector.</title>
        <authorList>
            <person name="Catto M.A."/>
            <person name="Labadie P.E."/>
            <person name="Jacobson A.L."/>
            <person name="Kennedy G.G."/>
            <person name="Srinivasan R."/>
            <person name="Hunt B.G."/>
        </authorList>
    </citation>
    <scope>NUCLEOTIDE SEQUENCE</scope>
    <source>
        <strain evidence="3">PL_HMW_Pooled</strain>
    </source>
</reference>